<dbReference type="RefSeq" id="WP_255159276.1">
    <property type="nucleotide sequence ID" value="NZ_CP101497.1"/>
</dbReference>
<dbReference type="Gene3D" id="3.40.190.10">
    <property type="entry name" value="Periplasmic binding protein-like II"/>
    <property type="match status" value="4"/>
</dbReference>
<keyword evidence="4" id="KW-0804">Transcription</keyword>
<keyword evidence="3" id="KW-0238">DNA-binding</keyword>
<dbReference type="SUPFAM" id="SSF53850">
    <property type="entry name" value="Periplasmic binding protein-like II"/>
    <property type="match status" value="1"/>
</dbReference>
<protein>
    <submittedName>
        <fullName evidence="6">LysR substrate-binding domain-containing protein</fullName>
    </submittedName>
</protein>
<feature type="domain" description="LysR substrate-binding" evidence="5">
    <location>
        <begin position="24"/>
        <end position="102"/>
    </location>
</feature>
<dbReference type="Proteomes" id="UP001060039">
    <property type="component" value="Chromosome"/>
</dbReference>
<dbReference type="EMBL" id="CP101497">
    <property type="protein sequence ID" value="UTT62134.1"/>
    <property type="molecule type" value="Genomic_DNA"/>
</dbReference>
<dbReference type="InterPro" id="IPR005119">
    <property type="entry name" value="LysR_subst-bd"/>
</dbReference>
<evidence type="ECO:0000256" key="4">
    <source>
        <dbReference type="ARBA" id="ARBA00023163"/>
    </source>
</evidence>
<dbReference type="PANTHER" id="PTHR30346">
    <property type="entry name" value="TRANSCRIPTIONAL DUAL REGULATOR HCAR-RELATED"/>
    <property type="match status" value="1"/>
</dbReference>
<reference evidence="6" key="1">
    <citation type="submission" date="2022-07" db="EMBL/GenBank/DDBJ databases">
        <title>Taxonomic analysis of Microcella humidisoli nov. sp., isolated from riverside soil.</title>
        <authorList>
            <person name="Molina K.M."/>
            <person name="Kim S.B."/>
        </authorList>
    </citation>
    <scope>NUCLEOTIDE SEQUENCE</scope>
    <source>
        <strain evidence="6">MMS21-STM10</strain>
    </source>
</reference>
<evidence type="ECO:0000256" key="3">
    <source>
        <dbReference type="ARBA" id="ARBA00023125"/>
    </source>
</evidence>
<gene>
    <name evidence="6" type="ORF">NNL39_10770</name>
</gene>
<dbReference type="Pfam" id="PF03466">
    <property type="entry name" value="LysR_substrate"/>
    <property type="match status" value="2"/>
</dbReference>
<keyword evidence="7" id="KW-1185">Reference proteome</keyword>
<name>A0ABY5FVG3_9MICO</name>
<feature type="domain" description="LysR substrate-binding" evidence="5">
    <location>
        <begin position="114"/>
        <end position="182"/>
    </location>
</feature>
<evidence type="ECO:0000313" key="7">
    <source>
        <dbReference type="Proteomes" id="UP001060039"/>
    </source>
</evidence>
<evidence type="ECO:0000313" key="6">
    <source>
        <dbReference type="EMBL" id="UTT62134.1"/>
    </source>
</evidence>
<sequence>MAAPYADPLRVAFVPGVTPGKWERVWRDRRPRGRLDLIPMNQDAALTALTEGAAHMALLRDVAADETWHAIPLYREAPVVVAPKGSLVAGLDSVTLAELGGLDDVVVLTVDLHGGSGSDAVELVAANVGVAVMPQSVARAHSRKDVVARPVTDGVETSISLVWPAAGAHPMVDEFIGIVRGRTANSSR</sequence>
<organism evidence="6 7">
    <name type="scientific">Microcella humidisoli</name>
    <dbReference type="NCBI Taxonomy" id="2963406"/>
    <lineage>
        <taxon>Bacteria</taxon>
        <taxon>Bacillati</taxon>
        <taxon>Actinomycetota</taxon>
        <taxon>Actinomycetes</taxon>
        <taxon>Micrococcales</taxon>
        <taxon>Microbacteriaceae</taxon>
        <taxon>Microcella</taxon>
    </lineage>
</organism>
<evidence type="ECO:0000256" key="1">
    <source>
        <dbReference type="ARBA" id="ARBA00009437"/>
    </source>
</evidence>
<evidence type="ECO:0000256" key="2">
    <source>
        <dbReference type="ARBA" id="ARBA00023015"/>
    </source>
</evidence>
<comment type="similarity">
    <text evidence="1">Belongs to the LysR transcriptional regulatory family.</text>
</comment>
<evidence type="ECO:0000259" key="5">
    <source>
        <dbReference type="Pfam" id="PF03466"/>
    </source>
</evidence>
<dbReference type="PANTHER" id="PTHR30346:SF0">
    <property type="entry name" value="HCA OPERON TRANSCRIPTIONAL ACTIVATOR HCAR"/>
    <property type="match status" value="1"/>
</dbReference>
<accession>A0ABY5FVG3</accession>
<keyword evidence="2" id="KW-0805">Transcription regulation</keyword>
<proteinExistence type="inferred from homology"/>